<gene>
    <name evidence="1" type="ORF">CCY01nite_32780</name>
</gene>
<organism evidence="1 2">
    <name type="scientific">Chitinophaga cymbidii</name>
    <dbReference type="NCBI Taxonomy" id="1096750"/>
    <lineage>
        <taxon>Bacteria</taxon>
        <taxon>Pseudomonadati</taxon>
        <taxon>Bacteroidota</taxon>
        <taxon>Chitinophagia</taxon>
        <taxon>Chitinophagales</taxon>
        <taxon>Chitinophagaceae</taxon>
        <taxon>Chitinophaga</taxon>
    </lineage>
</organism>
<sequence length="278" mass="31410">MKKVIAAVDAFNFTEQELRSYKYLAEKARGELTILFLENILGESVVFANANAESGYFDYDSLFGEEIRARGLKAEANKQKLKDFYRDNGMDVVVRELTGAPAAETIAESQFADLLLIRNTTSFAVLRDSNPPRFVRDLLADAHCPVMIIPENVHYIREIVFSYNGSLSSSYAIRQFTLLFGELSETPVKVVYVVENDEKRIPKGKLLKEYLNHHYEEVSYESFTGTPSAELMGLLLHAKNSVVTFGAYGRSRTSRFFHRSDADSLLRIGNVPVFITHP</sequence>
<dbReference type="Proteomes" id="UP000321436">
    <property type="component" value="Unassembled WGS sequence"/>
</dbReference>
<proteinExistence type="predicted"/>
<protein>
    <recommendedName>
        <fullName evidence="3">Universal stress protein</fullName>
    </recommendedName>
</protein>
<dbReference type="EMBL" id="BKAU01000004">
    <property type="protein sequence ID" value="GEP97018.1"/>
    <property type="molecule type" value="Genomic_DNA"/>
</dbReference>
<dbReference type="RefSeq" id="WP_146864202.1">
    <property type="nucleotide sequence ID" value="NZ_BKAU01000004.1"/>
</dbReference>
<comment type="caution">
    <text evidence="1">The sequence shown here is derived from an EMBL/GenBank/DDBJ whole genome shotgun (WGS) entry which is preliminary data.</text>
</comment>
<evidence type="ECO:0000313" key="1">
    <source>
        <dbReference type="EMBL" id="GEP97018.1"/>
    </source>
</evidence>
<dbReference type="AlphaFoldDB" id="A0A512RMU9"/>
<dbReference type="OrthoDB" id="662548at2"/>
<evidence type="ECO:0000313" key="2">
    <source>
        <dbReference type="Proteomes" id="UP000321436"/>
    </source>
</evidence>
<accession>A0A512RMU9</accession>
<evidence type="ECO:0008006" key="3">
    <source>
        <dbReference type="Google" id="ProtNLM"/>
    </source>
</evidence>
<name>A0A512RMU9_9BACT</name>
<dbReference type="Gene3D" id="3.40.50.12370">
    <property type="match status" value="1"/>
</dbReference>
<reference evidence="1 2" key="1">
    <citation type="submission" date="2019-07" db="EMBL/GenBank/DDBJ databases">
        <title>Whole genome shotgun sequence of Chitinophaga cymbidii NBRC 109752.</title>
        <authorList>
            <person name="Hosoyama A."/>
            <person name="Uohara A."/>
            <person name="Ohji S."/>
            <person name="Ichikawa N."/>
        </authorList>
    </citation>
    <scope>NUCLEOTIDE SEQUENCE [LARGE SCALE GENOMIC DNA]</scope>
    <source>
        <strain evidence="1 2">NBRC 109752</strain>
    </source>
</reference>
<keyword evidence="2" id="KW-1185">Reference proteome</keyword>
<dbReference type="SUPFAM" id="SSF52402">
    <property type="entry name" value="Adenine nucleotide alpha hydrolases-like"/>
    <property type="match status" value="2"/>
</dbReference>